<dbReference type="Gene3D" id="3.90.1150.180">
    <property type="match status" value="1"/>
</dbReference>
<gene>
    <name evidence="8 12" type="primary">selA</name>
    <name evidence="12" type="ORF">HMPREF0551_1554</name>
</gene>
<evidence type="ECO:0000256" key="3">
    <source>
        <dbReference type="ARBA" id="ARBA00022679"/>
    </source>
</evidence>
<evidence type="ECO:0000313" key="13">
    <source>
        <dbReference type="Proteomes" id="UP000011021"/>
    </source>
</evidence>
<reference evidence="12 13" key="1">
    <citation type="submission" date="2010-12" db="EMBL/GenBank/DDBJ databases">
        <authorList>
            <person name="Muzny D."/>
            <person name="Qin X."/>
            <person name="Deng J."/>
            <person name="Jiang H."/>
            <person name="Liu Y."/>
            <person name="Qu J."/>
            <person name="Song X.-Z."/>
            <person name="Zhang L."/>
            <person name="Thornton R."/>
            <person name="Coyle M."/>
            <person name="Francisco L."/>
            <person name="Jackson L."/>
            <person name="Javaid M."/>
            <person name="Korchina V."/>
            <person name="Kovar C."/>
            <person name="Mata R."/>
            <person name="Mathew T."/>
            <person name="Ngo R."/>
            <person name="Nguyen L."/>
            <person name="Nguyen N."/>
            <person name="Okwuonu G."/>
            <person name="Ongeri F."/>
            <person name="Pham C."/>
            <person name="Simmons D."/>
            <person name="Wilczek-Boney K."/>
            <person name="Hale W."/>
            <person name="Jakkamsetti A."/>
            <person name="Pham P."/>
            <person name="Ruth R."/>
            <person name="San Lucas F."/>
            <person name="Warren J."/>
            <person name="Zhang J."/>
            <person name="Zhao Z."/>
            <person name="Zhou C."/>
            <person name="Zhu D."/>
            <person name="Lee S."/>
            <person name="Bess C."/>
            <person name="Blankenburg K."/>
            <person name="Forbes L."/>
            <person name="Fu Q."/>
            <person name="Gubbala S."/>
            <person name="Hirani K."/>
            <person name="Jayaseelan J.C."/>
            <person name="Lara F."/>
            <person name="Munidasa M."/>
            <person name="Palculict T."/>
            <person name="Patil S."/>
            <person name="Pu L.-L."/>
            <person name="Saada N."/>
            <person name="Tang L."/>
            <person name="Weissenberger G."/>
            <person name="Zhu Y."/>
            <person name="Hemphill L."/>
            <person name="Shang Y."/>
            <person name="Youmans B."/>
            <person name="Ayvaz T."/>
            <person name="Ross M."/>
            <person name="Santibanez J."/>
            <person name="Aqrawi P."/>
            <person name="Gross S."/>
            <person name="Joshi V."/>
            <person name="Fowler G."/>
            <person name="Nazareth L."/>
            <person name="Reid J."/>
            <person name="Worley K."/>
            <person name="Petrosino J."/>
            <person name="Highlander S."/>
            <person name="Gibbs R."/>
        </authorList>
    </citation>
    <scope>NUCLEOTIDE SEQUENCE [LARGE SCALE GENOMIC DNA]</scope>
    <source>
        <strain evidence="12 13">ATCC 51599</strain>
    </source>
</reference>
<keyword evidence="13" id="KW-1185">Reference proteome</keyword>
<evidence type="ECO:0000256" key="4">
    <source>
        <dbReference type="ARBA" id="ARBA00022898"/>
    </source>
</evidence>
<keyword evidence="2 8" id="KW-0963">Cytoplasm</keyword>
<dbReference type="HAMAP" id="MF_00423">
    <property type="entry name" value="SelA"/>
    <property type="match status" value="1"/>
</dbReference>
<dbReference type="Proteomes" id="UP000011021">
    <property type="component" value="Unassembled WGS sequence"/>
</dbReference>
<dbReference type="STRING" id="887898.HMPREF0551_1554"/>
<evidence type="ECO:0000259" key="11">
    <source>
        <dbReference type="Pfam" id="PF12390"/>
    </source>
</evidence>
<feature type="modified residue" description="N6-(pyridoxal phosphate)lysine" evidence="8 9">
    <location>
        <position position="343"/>
    </location>
</feature>
<comment type="similarity">
    <text evidence="7 8">Belongs to the SelA family.</text>
</comment>
<keyword evidence="4 8" id="KW-0663">Pyridoxal phosphate</keyword>
<dbReference type="InterPro" id="IPR004534">
    <property type="entry name" value="SelA_trans"/>
</dbReference>
<evidence type="ECO:0000256" key="9">
    <source>
        <dbReference type="PIRSR" id="PIRSR618319-50"/>
    </source>
</evidence>
<accession>E7RXY3</accession>
<protein>
    <recommendedName>
        <fullName evidence="8">L-seryl-tRNA(Sec) selenium transferase</fullName>
        <ecNumber evidence="8">2.9.1.1</ecNumber>
    </recommendedName>
    <alternativeName>
        <fullName evidence="8">Selenocysteine synthase</fullName>
        <shortName evidence="8">Sec synthase</shortName>
    </alternativeName>
    <alternativeName>
        <fullName evidence="8">Selenocysteinyl-tRNA(Sec) synthase</fullName>
    </alternativeName>
</protein>
<dbReference type="InterPro" id="IPR015424">
    <property type="entry name" value="PyrdxlP-dep_Trfase"/>
</dbReference>
<dbReference type="EMBL" id="AEQP01000010">
    <property type="protein sequence ID" value="EFV94807.1"/>
    <property type="molecule type" value="Genomic_DNA"/>
</dbReference>
<dbReference type="Gene3D" id="3.40.640.10">
    <property type="entry name" value="Type I PLP-dependent aspartate aminotransferase-like (Major domain)"/>
    <property type="match status" value="1"/>
</dbReference>
<dbReference type="EC" id="2.9.1.1" evidence="8"/>
<comment type="pathway">
    <text evidence="8">Aminoacyl-tRNA biosynthesis; selenocysteinyl-tRNA(Sec) biosynthesis; selenocysteinyl-tRNA(Sec) from L-seryl-tRNA(Sec) (bacterial route): step 1/1.</text>
</comment>
<evidence type="ECO:0000256" key="6">
    <source>
        <dbReference type="ARBA" id="ARBA00023266"/>
    </source>
</evidence>
<keyword evidence="3 8" id="KW-0808">Transferase</keyword>
<dbReference type="GO" id="GO:0001717">
    <property type="term" value="P:conversion of seryl-tRNAsec to selenocys-tRNAsec"/>
    <property type="evidence" value="ECO:0007669"/>
    <property type="project" value="UniProtKB-UniRule"/>
</dbReference>
<dbReference type="GO" id="GO:0001514">
    <property type="term" value="P:selenocysteine incorporation"/>
    <property type="evidence" value="ECO:0007669"/>
    <property type="project" value="UniProtKB-UniRule"/>
</dbReference>
<proteinExistence type="inferred from homology"/>
<evidence type="ECO:0000313" key="12">
    <source>
        <dbReference type="EMBL" id="EFV94807.1"/>
    </source>
</evidence>
<evidence type="ECO:0000256" key="8">
    <source>
        <dbReference type="HAMAP-Rule" id="MF_00423"/>
    </source>
</evidence>
<keyword evidence="5 8" id="KW-0648">Protein biosynthesis</keyword>
<comment type="cofactor">
    <cofactor evidence="1 8 9">
        <name>pyridoxal 5'-phosphate</name>
        <dbReference type="ChEBI" id="CHEBI:597326"/>
    </cofactor>
</comment>
<dbReference type="InterPro" id="IPR025862">
    <property type="entry name" value="SelA_trans_N_dom"/>
</dbReference>
<dbReference type="RefSeq" id="WP_005673852.1">
    <property type="nucleotide sequence ID" value="NZ_CP146288.1"/>
</dbReference>
<dbReference type="HOGENOM" id="CLU_038142_1_0_4"/>
<evidence type="ECO:0000256" key="1">
    <source>
        <dbReference type="ARBA" id="ARBA00001933"/>
    </source>
</evidence>
<comment type="function">
    <text evidence="8">Converts seryl-tRNA(Sec) to selenocysteinyl-tRNA(Sec) required for selenoprotein biosynthesis.</text>
</comment>
<keyword evidence="6 8" id="KW-0711">Selenium</keyword>
<dbReference type="Pfam" id="PF12390">
    <property type="entry name" value="Se-cys_synth_N"/>
    <property type="match status" value="1"/>
</dbReference>
<evidence type="ECO:0000256" key="10">
    <source>
        <dbReference type="SAM" id="MobiDB-lite"/>
    </source>
</evidence>
<dbReference type="PANTHER" id="PTHR32328">
    <property type="entry name" value="L-SERYL-TRNA(SEC) SELENIUM TRANSFERASE"/>
    <property type="match status" value="1"/>
</dbReference>
<feature type="domain" description="L-seryl-tRNA selenium transferase N-terminal" evidence="11">
    <location>
        <begin position="36"/>
        <end position="72"/>
    </location>
</feature>
<dbReference type="UniPathway" id="UPA00906">
    <property type="reaction ID" value="UER00896"/>
</dbReference>
<dbReference type="InterPro" id="IPR018319">
    <property type="entry name" value="SelA-like"/>
</dbReference>
<organism evidence="12 13">
    <name type="scientific">Lautropia mirabilis ATCC 51599</name>
    <dbReference type="NCBI Taxonomy" id="887898"/>
    <lineage>
        <taxon>Bacteria</taxon>
        <taxon>Pseudomonadati</taxon>
        <taxon>Pseudomonadota</taxon>
        <taxon>Betaproteobacteria</taxon>
        <taxon>Burkholderiales</taxon>
        <taxon>Burkholderiaceae</taxon>
        <taxon>Lautropia</taxon>
    </lineage>
</organism>
<dbReference type="eggNOG" id="COG1921">
    <property type="taxonomic scope" value="Bacteria"/>
</dbReference>
<dbReference type="GO" id="GO:0004125">
    <property type="term" value="F:L-seryl-tRNA(Sec) selenium transferase activity"/>
    <property type="evidence" value="ECO:0007669"/>
    <property type="project" value="UniProtKB-UniRule"/>
</dbReference>
<dbReference type="SUPFAM" id="SSF53383">
    <property type="entry name" value="PLP-dependent transferases"/>
    <property type="match status" value="1"/>
</dbReference>
<dbReference type="InterPro" id="IPR015421">
    <property type="entry name" value="PyrdxlP-dep_Trfase_major"/>
</dbReference>
<comment type="catalytic activity">
    <reaction evidence="8">
        <text>L-seryl-tRNA(Sec) + selenophosphate + H(+) = L-selenocysteinyl-tRNA(Sec) + phosphate</text>
        <dbReference type="Rhea" id="RHEA:22728"/>
        <dbReference type="Rhea" id="RHEA-COMP:9742"/>
        <dbReference type="Rhea" id="RHEA-COMP:9743"/>
        <dbReference type="ChEBI" id="CHEBI:15378"/>
        <dbReference type="ChEBI" id="CHEBI:16144"/>
        <dbReference type="ChEBI" id="CHEBI:43474"/>
        <dbReference type="ChEBI" id="CHEBI:78533"/>
        <dbReference type="ChEBI" id="CHEBI:78573"/>
        <dbReference type="EC" id="2.9.1.1"/>
    </reaction>
</comment>
<dbReference type="NCBIfam" id="TIGR00474">
    <property type="entry name" value="selA"/>
    <property type="match status" value="1"/>
</dbReference>
<evidence type="ECO:0000256" key="7">
    <source>
        <dbReference type="ARBA" id="ARBA00044507"/>
    </source>
</evidence>
<dbReference type="AlphaFoldDB" id="E7RXY3"/>
<comment type="subcellular location">
    <subcellularLocation>
        <location evidence="8">Cytoplasm</location>
    </subcellularLocation>
</comment>
<dbReference type="Pfam" id="PF03841">
    <property type="entry name" value="SelA"/>
    <property type="match status" value="1"/>
</dbReference>
<evidence type="ECO:0000256" key="2">
    <source>
        <dbReference type="ARBA" id="ARBA00022490"/>
    </source>
</evidence>
<dbReference type="GO" id="GO:0005737">
    <property type="term" value="C:cytoplasm"/>
    <property type="evidence" value="ECO:0007669"/>
    <property type="project" value="UniProtKB-SubCell"/>
</dbReference>
<comment type="caution">
    <text evidence="12">The sequence shown here is derived from an EMBL/GenBank/DDBJ whole genome shotgun (WGS) entry which is preliminary data.</text>
</comment>
<name>E7RXY3_9BURK</name>
<feature type="region of interest" description="Disordered" evidence="10">
    <location>
        <begin position="77"/>
        <end position="109"/>
    </location>
</feature>
<sequence length="520" mass="55443">MAGRDIPAGHVAPDGVRQSAQAPAGNGPGQGVQPTLPSVDALLRLPGMQPLLDEYGHTRTVAVIRDLLAEARSAWRGQDAGGQGTAKAGDASAGRAQPSTAGGGLPSTDEAWTARVEEILRRQLAPRLREVFNLTGTVLHTNLGRALLPDEVAQAVARAMTTPANLEFDLDSGGRGDRDDLVSGWLRELTGAEDATIVNNNAAGVLLMLNSLARGKQVVVSRGELVEIGGAFRIPDIMSRAGAKLVEVGTTNRTHPADYAGAITPRTAMLMKVHTSNYAVQGFTRSVSEVEVAHIAHEAGLPMAVDLGSGTLVDLSRWGLPREITVQETVAAGADLVSFSGDKLLGGPQAGFIVGHRDLIARLKKNPLKRALRVGKITLAAIEALLRLYMVPERLPERLTTLRLFIRPQADIRRQAERLLPGMQAALAPVWTVTVEPMFSQIGSGALPVDSLPSCGLVIRCADGKRAGRRLKALAARLRELPRPVIGRVADDAVWLDLRCLDEADEGTFAQQWQQLENTP</sequence>
<feature type="region of interest" description="Disordered" evidence="10">
    <location>
        <begin position="1"/>
        <end position="36"/>
    </location>
</feature>
<evidence type="ECO:0000256" key="5">
    <source>
        <dbReference type="ARBA" id="ARBA00022917"/>
    </source>
</evidence>
<dbReference type="PANTHER" id="PTHR32328:SF0">
    <property type="entry name" value="L-SERYL-TRNA(SEC) SELENIUM TRANSFERASE"/>
    <property type="match status" value="1"/>
</dbReference>